<keyword evidence="3" id="KW-1185">Reference proteome</keyword>
<organism evidence="2 3">
    <name type="scientific">Bursaphelenchus okinawaensis</name>
    <dbReference type="NCBI Taxonomy" id="465554"/>
    <lineage>
        <taxon>Eukaryota</taxon>
        <taxon>Metazoa</taxon>
        <taxon>Ecdysozoa</taxon>
        <taxon>Nematoda</taxon>
        <taxon>Chromadorea</taxon>
        <taxon>Rhabditida</taxon>
        <taxon>Tylenchina</taxon>
        <taxon>Tylenchomorpha</taxon>
        <taxon>Aphelenchoidea</taxon>
        <taxon>Aphelenchoididae</taxon>
        <taxon>Bursaphelenchus</taxon>
    </lineage>
</organism>
<dbReference type="Proteomes" id="UP000614601">
    <property type="component" value="Unassembled WGS sequence"/>
</dbReference>
<proteinExistence type="predicted"/>
<dbReference type="EMBL" id="CAJFDH010000002">
    <property type="protein sequence ID" value="CAD5210650.1"/>
    <property type="molecule type" value="Genomic_DNA"/>
</dbReference>
<sequence length="585" mass="68332">MKEPEDEPFVTKVAKINRAQFYLVIILLLLFTFITVFTVGFAFVLIHQTYYAESQASNFRYDVLLSQLPSAMPLGLSRQSRALKLEKSAKCLKVNCLAGFDFNEETIQDEIDLDIGRKLIELEPEDETEEKIGLAFLKCMSNMEDKESSKRTFLDVYNKIMDIEVFVDKLSNEPKISLSTGLTRIALIYWKDLGINVLFNHKTFWNFDRNDTNRRLTVYLKQNTPPKLDLKLLRLVAKGAQFTNRRTGAADVFQFFNHSANSKLLQTSYSADPLSWISITTEEANVRWPFFDFTEYFHQLGYPINNYADEVEMKFVVESVAYLDALKEYLQTAKQPAAYAFLHYLGFYTTLYEYQHHFMVDQFESGGKRTVNLDTSLRRCGAEVRRFLPVAVSNIYSKDLELSDVELMITESTSVYNYSNYEEDYRTYEVKRDFTKLFTNKNYHNRLQYDKLNGTTVDLVVQLRHFHGLRNILALIHSNLDEYVNNYAYKSALTVLPEFVAQERTMYIPLGIMNLLQHIYDDHSHALDEDTRFEKMLSTLKCLIRTEKRKEQYFWDNGNSRSTRGMLKSPQALRKIKTNNLKNNC</sequence>
<dbReference type="Proteomes" id="UP000783686">
    <property type="component" value="Unassembled WGS sequence"/>
</dbReference>
<dbReference type="OrthoDB" id="5797645at2759"/>
<gene>
    <name evidence="2" type="ORF">BOKJ2_LOCUS3300</name>
</gene>
<accession>A0A811K5K0</accession>
<evidence type="ECO:0000313" key="2">
    <source>
        <dbReference type="EMBL" id="CAD5210650.1"/>
    </source>
</evidence>
<protein>
    <recommendedName>
        <fullName evidence="4">Peptidase_M13_N domain-containing protein</fullName>
    </recommendedName>
</protein>
<dbReference type="Gene3D" id="1.10.1380.10">
    <property type="entry name" value="Neutral endopeptidase , domain2"/>
    <property type="match status" value="1"/>
</dbReference>
<keyword evidence="1" id="KW-0812">Transmembrane</keyword>
<dbReference type="AlphaFoldDB" id="A0A811K5K0"/>
<keyword evidence="1" id="KW-1133">Transmembrane helix</keyword>
<dbReference type="EMBL" id="CAJFCW020000002">
    <property type="protein sequence ID" value="CAG9091783.1"/>
    <property type="molecule type" value="Genomic_DNA"/>
</dbReference>
<reference evidence="2" key="1">
    <citation type="submission" date="2020-09" db="EMBL/GenBank/DDBJ databases">
        <authorList>
            <person name="Kikuchi T."/>
        </authorList>
    </citation>
    <scope>NUCLEOTIDE SEQUENCE</scope>
    <source>
        <strain evidence="2">SH1</strain>
    </source>
</reference>
<name>A0A811K5K0_9BILA</name>
<evidence type="ECO:0000256" key="1">
    <source>
        <dbReference type="SAM" id="Phobius"/>
    </source>
</evidence>
<evidence type="ECO:0000313" key="3">
    <source>
        <dbReference type="Proteomes" id="UP000614601"/>
    </source>
</evidence>
<feature type="transmembrane region" description="Helical" evidence="1">
    <location>
        <begin position="21"/>
        <end position="46"/>
    </location>
</feature>
<comment type="caution">
    <text evidence="2">The sequence shown here is derived from an EMBL/GenBank/DDBJ whole genome shotgun (WGS) entry which is preliminary data.</text>
</comment>
<evidence type="ECO:0008006" key="4">
    <source>
        <dbReference type="Google" id="ProtNLM"/>
    </source>
</evidence>
<dbReference type="InterPro" id="IPR042089">
    <property type="entry name" value="Peptidase_M13_dom_2"/>
</dbReference>
<keyword evidence="1" id="KW-0472">Membrane</keyword>